<dbReference type="Proteomes" id="UP001237642">
    <property type="component" value="Unassembled WGS sequence"/>
</dbReference>
<evidence type="ECO:0000313" key="1">
    <source>
        <dbReference type="EMBL" id="KAK1365295.1"/>
    </source>
</evidence>
<gene>
    <name evidence="1" type="ORF">POM88_040856</name>
</gene>
<evidence type="ECO:0000313" key="2">
    <source>
        <dbReference type="Proteomes" id="UP001237642"/>
    </source>
</evidence>
<sequence length="148" mass="17039">MMLSLVERMQKGSELMKARMVSQVKYLHDSSVMVEKSASDFFLIRGSRLSCSDLNLWCYRPQSSNRPTTAGSLFNAIISSQYMAFRWKAAGLVIDASEKFKGLSLISTLMFMRVLNDSCLVKDRRGLYNHLLFQELYQELNTLDKMEE</sequence>
<organism evidence="1 2">
    <name type="scientific">Heracleum sosnowskyi</name>
    <dbReference type="NCBI Taxonomy" id="360622"/>
    <lineage>
        <taxon>Eukaryota</taxon>
        <taxon>Viridiplantae</taxon>
        <taxon>Streptophyta</taxon>
        <taxon>Embryophyta</taxon>
        <taxon>Tracheophyta</taxon>
        <taxon>Spermatophyta</taxon>
        <taxon>Magnoliopsida</taxon>
        <taxon>eudicotyledons</taxon>
        <taxon>Gunneridae</taxon>
        <taxon>Pentapetalae</taxon>
        <taxon>asterids</taxon>
        <taxon>campanulids</taxon>
        <taxon>Apiales</taxon>
        <taxon>Apiaceae</taxon>
        <taxon>Apioideae</taxon>
        <taxon>apioid superclade</taxon>
        <taxon>Tordylieae</taxon>
        <taxon>Tordyliinae</taxon>
        <taxon>Heracleum</taxon>
    </lineage>
</organism>
<accession>A0AAD8M7R1</accession>
<keyword evidence="2" id="KW-1185">Reference proteome</keyword>
<dbReference type="AlphaFoldDB" id="A0AAD8M7R1"/>
<comment type="caution">
    <text evidence="1">The sequence shown here is derived from an EMBL/GenBank/DDBJ whole genome shotgun (WGS) entry which is preliminary data.</text>
</comment>
<dbReference type="EMBL" id="JAUIZM010000009">
    <property type="protein sequence ID" value="KAK1365295.1"/>
    <property type="molecule type" value="Genomic_DNA"/>
</dbReference>
<reference evidence="1" key="1">
    <citation type="submission" date="2023-02" db="EMBL/GenBank/DDBJ databases">
        <title>Genome of toxic invasive species Heracleum sosnowskyi carries increased number of genes despite the absence of recent whole-genome duplications.</title>
        <authorList>
            <person name="Schelkunov M."/>
            <person name="Shtratnikova V."/>
            <person name="Makarenko M."/>
            <person name="Klepikova A."/>
            <person name="Omelchenko D."/>
            <person name="Novikova G."/>
            <person name="Obukhova E."/>
            <person name="Bogdanov V."/>
            <person name="Penin A."/>
            <person name="Logacheva M."/>
        </authorList>
    </citation>
    <scope>NUCLEOTIDE SEQUENCE</scope>
    <source>
        <strain evidence="1">Hsosn_3</strain>
        <tissue evidence="1">Leaf</tissue>
    </source>
</reference>
<protein>
    <submittedName>
        <fullName evidence="1">Uncharacterized protein</fullName>
    </submittedName>
</protein>
<proteinExistence type="predicted"/>
<reference evidence="1" key="2">
    <citation type="submission" date="2023-05" db="EMBL/GenBank/DDBJ databases">
        <authorList>
            <person name="Schelkunov M.I."/>
        </authorList>
    </citation>
    <scope>NUCLEOTIDE SEQUENCE</scope>
    <source>
        <strain evidence="1">Hsosn_3</strain>
        <tissue evidence="1">Leaf</tissue>
    </source>
</reference>
<name>A0AAD8M7R1_9APIA</name>